<dbReference type="EMBL" id="JBHUEL010000004">
    <property type="protein sequence ID" value="MFD1766508.1"/>
    <property type="molecule type" value="Genomic_DNA"/>
</dbReference>
<reference evidence="4" key="1">
    <citation type="journal article" date="2019" name="Int. J. Syst. Evol. Microbiol.">
        <title>The Global Catalogue of Microorganisms (GCM) 10K type strain sequencing project: providing services to taxonomists for standard genome sequencing and annotation.</title>
        <authorList>
            <consortium name="The Broad Institute Genomics Platform"/>
            <consortium name="The Broad Institute Genome Sequencing Center for Infectious Disease"/>
            <person name="Wu L."/>
            <person name="Ma J."/>
        </authorList>
    </citation>
    <scope>NUCLEOTIDE SEQUENCE [LARGE SCALE GENOMIC DNA]</scope>
    <source>
        <strain evidence="4">CGMCC 1.12449</strain>
    </source>
</reference>
<evidence type="ECO:0000313" key="3">
    <source>
        <dbReference type="EMBL" id="MFD1766508.1"/>
    </source>
</evidence>
<sequence length="180" mass="19078">MRAIDLRVPALAGLAVLLLAFAPGAKAADTDIQFVAGTGEPAGNSPALPYSDDHNEGPSTDQKLDKLSRDLANPVMQDGVAAMVEQIGESMLDLPVGQFATAIERARPGTVRRHIDDDATVADLAGRDADDLPRALGQGTKQMMAMLSAFAGAFATMAPQFEQMGRDLDRSMQDIKTPRD</sequence>
<comment type="caution">
    <text evidence="3">The sequence shown here is derived from an EMBL/GenBank/DDBJ whole genome shotgun (WGS) entry which is preliminary data.</text>
</comment>
<proteinExistence type="predicted"/>
<dbReference type="Proteomes" id="UP001597215">
    <property type="component" value="Unassembled WGS sequence"/>
</dbReference>
<feature type="signal peptide" evidence="2">
    <location>
        <begin position="1"/>
        <end position="27"/>
    </location>
</feature>
<accession>A0ABW4MCT2</accession>
<evidence type="ECO:0000313" key="4">
    <source>
        <dbReference type="Proteomes" id="UP001597215"/>
    </source>
</evidence>
<feature type="chain" id="PRO_5046912396" evidence="2">
    <location>
        <begin position="28"/>
        <end position="180"/>
    </location>
</feature>
<dbReference type="RefSeq" id="WP_381512681.1">
    <property type="nucleotide sequence ID" value="NZ_JBHUEL010000004.1"/>
</dbReference>
<name>A0ABW4MCT2_9SPHN</name>
<organism evidence="3 4">
    <name type="scientific">Sphingorhabdus buctiana</name>
    <dbReference type="NCBI Taxonomy" id="1508805"/>
    <lineage>
        <taxon>Bacteria</taxon>
        <taxon>Pseudomonadati</taxon>
        <taxon>Pseudomonadota</taxon>
        <taxon>Alphaproteobacteria</taxon>
        <taxon>Sphingomonadales</taxon>
        <taxon>Sphingomonadaceae</taxon>
        <taxon>Sphingorhabdus</taxon>
    </lineage>
</organism>
<evidence type="ECO:0000256" key="2">
    <source>
        <dbReference type="SAM" id="SignalP"/>
    </source>
</evidence>
<feature type="compositionally biased region" description="Basic and acidic residues" evidence="1">
    <location>
        <begin position="51"/>
        <end position="63"/>
    </location>
</feature>
<feature type="region of interest" description="Disordered" evidence="1">
    <location>
        <begin position="37"/>
        <end position="63"/>
    </location>
</feature>
<keyword evidence="2" id="KW-0732">Signal</keyword>
<gene>
    <name evidence="3" type="ORF">ACFSAG_06600</name>
</gene>
<protein>
    <submittedName>
        <fullName evidence="3">Uncharacterized protein</fullName>
    </submittedName>
</protein>
<keyword evidence="4" id="KW-1185">Reference proteome</keyword>
<evidence type="ECO:0000256" key="1">
    <source>
        <dbReference type="SAM" id="MobiDB-lite"/>
    </source>
</evidence>